<reference evidence="2 3" key="1">
    <citation type="submission" date="2015-01" db="EMBL/GenBank/DDBJ databases">
        <title>Evolution of Trichinella species and genotypes.</title>
        <authorList>
            <person name="Korhonen P.K."/>
            <person name="Edoardo P."/>
            <person name="Giuseppe L.R."/>
            <person name="Gasser R.B."/>
        </authorList>
    </citation>
    <scope>NUCLEOTIDE SEQUENCE [LARGE SCALE GENOMIC DNA]</scope>
    <source>
        <strain evidence="2">ISS3</strain>
    </source>
</reference>
<name>A0A0V1B7H4_TRISP</name>
<dbReference type="Proteomes" id="UP000054776">
    <property type="component" value="Unassembled WGS sequence"/>
</dbReference>
<feature type="non-terminal residue" evidence="2">
    <location>
        <position position="74"/>
    </location>
</feature>
<feature type="non-terminal residue" evidence="2">
    <location>
        <position position="1"/>
    </location>
</feature>
<feature type="transmembrane region" description="Helical" evidence="1">
    <location>
        <begin position="52"/>
        <end position="71"/>
    </location>
</feature>
<protein>
    <submittedName>
        <fullName evidence="2">Uncharacterized protein</fullName>
    </submittedName>
</protein>
<evidence type="ECO:0000256" key="1">
    <source>
        <dbReference type="SAM" id="Phobius"/>
    </source>
</evidence>
<keyword evidence="1" id="KW-1133">Transmembrane helix</keyword>
<gene>
    <name evidence="2" type="ORF">T01_5024</name>
</gene>
<dbReference type="EMBL" id="JYDH01000090">
    <property type="protein sequence ID" value="KRY32949.1"/>
    <property type="molecule type" value="Genomic_DNA"/>
</dbReference>
<accession>A0A0V1B7H4</accession>
<evidence type="ECO:0000313" key="2">
    <source>
        <dbReference type="EMBL" id="KRY32949.1"/>
    </source>
</evidence>
<keyword evidence="3" id="KW-1185">Reference proteome</keyword>
<organism evidence="2 3">
    <name type="scientific">Trichinella spiralis</name>
    <name type="common">Trichina worm</name>
    <dbReference type="NCBI Taxonomy" id="6334"/>
    <lineage>
        <taxon>Eukaryota</taxon>
        <taxon>Metazoa</taxon>
        <taxon>Ecdysozoa</taxon>
        <taxon>Nematoda</taxon>
        <taxon>Enoplea</taxon>
        <taxon>Dorylaimia</taxon>
        <taxon>Trichinellida</taxon>
        <taxon>Trichinellidae</taxon>
        <taxon>Trichinella</taxon>
    </lineage>
</organism>
<sequence>LLNTLSCNVKPGSSEFLKIPKQTNRYLLNKLPLNNGSIFVTLVRYSSKLHTFVHYFFVLGKSIFLHFPSIWNKF</sequence>
<dbReference type="InParanoid" id="A0A0V1B7H4"/>
<dbReference type="AlphaFoldDB" id="A0A0V1B7H4"/>
<comment type="caution">
    <text evidence="2">The sequence shown here is derived from an EMBL/GenBank/DDBJ whole genome shotgun (WGS) entry which is preliminary data.</text>
</comment>
<keyword evidence="1" id="KW-0472">Membrane</keyword>
<keyword evidence="1" id="KW-0812">Transmembrane</keyword>
<evidence type="ECO:0000313" key="3">
    <source>
        <dbReference type="Proteomes" id="UP000054776"/>
    </source>
</evidence>
<proteinExistence type="predicted"/>